<dbReference type="InterPro" id="IPR027304">
    <property type="entry name" value="Trigger_fact/SurA_dom_sf"/>
</dbReference>
<comment type="caution">
    <text evidence="3">The sequence shown here is derived from an EMBL/GenBank/DDBJ whole genome shotgun (WGS) entry which is preliminary data.</text>
</comment>
<accession>A0ABU5MYQ4</accession>
<reference evidence="3 4" key="1">
    <citation type="journal article" date="2024" name="Appl. Environ. Microbiol.">
        <title>Pontiella agarivorans sp. nov., a novel marine anaerobic bacterium capable of degrading macroalgal polysaccharides and fixing nitrogen.</title>
        <authorList>
            <person name="Liu N."/>
            <person name="Kivenson V."/>
            <person name="Peng X."/>
            <person name="Cui Z."/>
            <person name="Lankiewicz T.S."/>
            <person name="Gosselin K.M."/>
            <person name="English C.J."/>
            <person name="Blair E.M."/>
            <person name="O'Malley M.A."/>
            <person name="Valentine D.L."/>
        </authorList>
    </citation>
    <scope>NUCLEOTIDE SEQUENCE [LARGE SCALE GENOMIC DNA]</scope>
    <source>
        <strain evidence="3 4">NLcol2</strain>
    </source>
</reference>
<keyword evidence="4" id="KW-1185">Reference proteome</keyword>
<dbReference type="InterPro" id="IPR023058">
    <property type="entry name" value="PPIase_PpiC_CS"/>
</dbReference>
<evidence type="ECO:0000259" key="2">
    <source>
        <dbReference type="PROSITE" id="PS50198"/>
    </source>
</evidence>
<keyword evidence="1 3" id="KW-0413">Isomerase</keyword>
<sequence>MFDNLVNKKTLMILPMAAALLMIGCKEDDANAAPAPEPVDLSATEDLFAEPVQANPLTQDPTAVVVRVNGEDITRGEILEMMNIAMQQLQGRVNPQQLPQIQGQMYEQIKNDLITKKLIDAAVAQADVTVSAAEIDEAISSLQGRIPPGQTLEAALAAQGTTMEELKENIANDLKTRKFLETKTVGVPEATAEEAQEFYDSNPQNFEKQESVAASHILIKTDTATNDVQKAELKAELEQIRADIIAGKISFEDAASTHSGCPSKAQGGSLGTFGKGQMVPEFEVAAFTQEVGEVGDIIETQFGYHIIKVTERSEPGTVPFEEAKEQIMAYLSGQKKQQAVQEYIKSLRDSATIEEIQS</sequence>
<evidence type="ECO:0000256" key="1">
    <source>
        <dbReference type="PROSITE-ProRule" id="PRU00278"/>
    </source>
</evidence>
<dbReference type="EMBL" id="JARVCO010000010">
    <property type="protein sequence ID" value="MDZ8119318.1"/>
    <property type="molecule type" value="Genomic_DNA"/>
</dbReference>
<keyword evidence="1" id="KW-0697">Rotamase</keyword>
<proteinExistence type="predicted"/>
<dbReference type="InterPro" id="IPR046357">
    <property type="entry name" value="PPIase_dom_sf"/>
</dbReference>
<dbReference type="Gene3D" id="3.10.50.40">
    <property type="match status" value="1"/>
</dbReference>
<dbReference type="PROSITE" id="PS50198">
    <property type="entry name" value="PPIC_PPIASE_2"/>
    <property type="match status" value="1"/>
</dbReference>
<dbReference type="Pfam" id="PF00639">
    <property type="entry name" value="Rotamase"/>
    <property type="match status" value="1"/>
</dbReference>
<feature type="domain" description="PpiC" evidence="2">
    <location>
        <begin position="209"/>
        <end position="311"/>
    </location>
</feature>
<dbReference type="PANTHER" id="PTHR47245:SF2">
    <property type="entry name" value="PEPTIDYL-PROLYL CIS-TRANS ISOMERASE HP_0175-RELATED"/>
    <property type="match status" value="1"/>
</dbReference>
<dbReference type="Gene3D" id="1.10.4030.10">
    <property type="entry name" value="Porin chaperone SurA, peptide-binding domain"/>
    <property type="match status" value="1"/>
</dbReference>
<protein>
    <submittedName>
        <fullName evidence="3">Peptidylprolyl isomerase</fullName>
        <ecNumber evidence="3">5.2.1.8</ecNumber>
    </submittedName>
</protein>
<dbReference type="PANTHER" id="PTHR47245">
    <property type="entry name" value="PEPTIDYLPROLYL ISOMERASE"/>
    <property type="match status" value="1"/>
</dbReference>
<dbReference type="SUPFAM" id="SSF54534">
    <property type="entry name" value="FKBP-like"/>
    <property type="match status" value="1"/>
</dbReference>
<dbReference type="EC" id="5.2.1.8" evidence="3"/>
<evidence type="ECO:0000313" key="4">
    <source>
        <dbReference type="Proteomes" id="UP001290861"/>
    </source>
</evidence>
<dbReference type="Proteomes" id="UP001290861">
    <property type="component" value="Unassembled WGS sequence"/>
</dbReference>
<dbReference type="RefSeq" id="WP_322609102.1">
    <property type="nucleotide sequence ID" value="NZ_JARVCO010000010.1"/>
</dbReference>
<evidence type="ECO:0000313" key="3">
    <source>
        <dbReference type="EMBL" id="MDZ8119318.1"/>
    </source>
</evidence>
<dbReference type="GO" id="GO:0003755">
    <property type="term" value="F:peptidyl-prolyl cis-trans isomerase activity"/>
    <property type="evidence" value="ECO:0007669"/>
    <property type="project" value="UniProtKB-EC"/>
</dbReference>
<organism evidence="3 4">
    <name type="scientific">Pontiella agarivorans</name>
    <dbReference type="NCBI Taxonomy" id="3038953"/>
    <lineage>
        <taxon>Bacteria</taxon>
        <taxon>Pseudomonadati</taxon>
        <taxon>Kiritimatiellota</taxon>
        <taxon>Kiritimatiellia</taxon>
        <taxon>Kiritimatiellales</taxon>
        <taxon>Pontiellaceae</taxon>
        <taxon>Pontiella</taxon>
    </lineage>
</organism>
<dbReference type="InterPro" id="IPR050245">
    <property type="entry name" value="PrsA_foldase"/>
</dbReference>
<dbReference type="PROSITE" id="PS01096">
    <property type="entry name" value="PPIC_PPIASE_1"/>
    <property type="match status" value="1"/>
</dbReference>
<gene>
    <name evidence="3" type="ORF">P9H32_11855</name>
</gene>
<name>A0ABU5MYQ4_9BACT</name>
<dbReference type="Pfam" id="PF13624">
    <property type="entry name" value="SurA_N_3"/>
    <property type="match status" value="1"/>
</dbReference>
<dbReference type="SUPFAM" id="SSF109998">
    <property type="entry name" value="Triger factor/SurA peptide-binding domain-like"/>
    <property type="match status" value="1"/>
</dbReference>
<dbReference type="InterPro" id="IPR000297">
    <property type="entry name" value="PPIase_PpiC"/>
</dbReference>